<dbReference type="SUPFAM" id="SSF53448">
    <property type="entry name" value="Nucleotide-diphospho-sugar transferases"/>
    <property type="match status" value="1"/>
</dbReference>
<keyword evidence="2" id="KW-0472">Membrane</keyword>
<dbReference type="PANTHER" id="PTHR48090">
    <property type="entry name" value="UNDECAPRENYL-PHOSPHATE 4-DEOXY-4-FORMAMIDO-L-ARABINOSE TRANSFERASE-RELATED"/>
    <property type="match status" value="1"/>
</dbReference>
<dbReference type="GO" id="GO:0016757">
    <property type="term" value="F:glycosyltransferase activity"/>
    <property type="evidence" value="ECO:0007669"/>
    <property type="project" value="UniProtKB-KW"/>
</dbReference>
<gene>
    <name evidence="4" type="ORF">ACFOZ4_39575</name>
</gene>
<dbReference type="Gene3D" id="3.90.550.10">
    <property type="entry name" value="Spore Coat Polysaccharide Biosynthesis Protein SpsA, Chain A"/>
    <property type="match status" value="1"/>
</dbReference>
<evidence type="ECO:0000256" key="1">
    <source>
        <dbReference type="ARBA" id="ARBA00006739"/>
    </source>
</evidence>
<proteinExistence type="inferred from homology"/>
<dbReference type="InterPro" id="IPR001173">
    <property type="entry name" value="Glyco_trans_2-like"/>
</dbReference>
<dbReference type="EC" id="2.4.-.-" evidence="4"/>
<evidence type="ECO:0000313" key="4">
    <source>
        <dbReference type="EMBL" id="MFC4136743.1"/>
    </source>
</evidence>
<comment type="caution">
    <text evidence="4">The sequence shown here is derived from an EMBL/GenBank/DDBJ whole genome shotgun (WGS) entry which is preliminary data.</text>
</comment>
<protein>
    <submittedName>
        <fullName evidence="4">Glycosyltransferase family 2 protein</fullName>
        <ecNumber evidence="4">2.4.-.-</ecNumber>
    </submittedName>
</protein>
<dbReference type="Proteomes" id="UP001595816">
    <property type="component" value="Unassembled WGS sequence"/>
</dbReference>
<feature type="domain" description="Glycosyltransferase 2-like" evidence="3">
    <location>
        <begin position="13"/>
        <end position="171"/>
    </location>
</feature>
<organism evidence="4 5">
    <name type="scientific">Hamadaea flava</name>
    <dbReference type="NCBI Taxonomy" id="1742688"/>
    <lineage>
        <taxon>Bacteria</taxon>
        <taxon>Bacillati</taxon>
        <taxon>Actinomycetota</taxon>
        <taxon>Actinomycetes</taxon>
        <taxon>Micromonosporales</taxon>
        <taxon>Micromonosporaceae</taxon>
        <taxon>Hamadaea</taxon>
    </lineage>
</organism>
<reference evidence="5" key="1">
    <citation type="journal article" date="2019" name="Int. J. Syst. Evol. Microbiol.">
        <title>The Global Catalogue of Microorganisms (GCM) 10K type strain sequencing project: providing services to taxonomists for standard genome sequencing and annotation.</title>
        <authorList>
            <consortium name="The Broad Institute Genomics Platform"/>
            <consortium name="The Broad Institute Genome Sequencing Center for Infectious Disease"/>
            <person name="Wu L."/>
            <person name="Ma J."/>
        </authorList>
    </citation>
    <scope>NUCLEOTIDE SEQUENCE [LARGE SCALE GENOMIC DNA]</scope>
    <source>
        <strain evidence="5">CGMCC 4.7289</strain>
    </source>
</reference>
<dbReference type="InterPro" id="IPR050256">
    <property type="entry name" value="Glycosyltransferase_2"/>
</dbReference>
<keyword evidence="2" id="KW-0812">Transmembrane</keyword>
<comment type="similarity">
    <text evidence="1">Belongs to the glycosyltransferase 2 family.</text>
</comment>
<dbReference type="Pfam" id="PF00535">
    <property type="entry name" value="Glycos_transf_2"/>
    <property type="match status" value="1"/>
</dbReference>
<keyword evidence="2" id="KW-1133">Transmembrane helix</keyword>
<sequence length="328" mass="36126">MRGRDRPEDFAVTVVVPCLNEADNVDAVYQEIVEELSGYAGLEVLFVDDGSTDATLDRFRTLAERDPAVSYLSFTRNYGLEAAFSAGYRYARHPWLLHLDADLQFPPAEAHKLIAKAMEGYDAVFGIRVDRQDRLLRRLASGLHEVISRRLLRIDIPSGGTSFRLVRTELARRVVDLRLGTPYFMAALPRLTRNWTTTPTAHRARRGGEPKVTVRGLARHAVELFMSYSVRPITFAGVLALFTSLCALIGAILAVLSHPSAAVLTGIALSGGLLSLAVIARYLVHIARGHPGTPQFLIQEANIPVRDEDRLYAAAPLTGQVSIMEHAS</sequence>
<dbReference type="InterPro" id="IPR029044">
    <property type="entry name" value="Nucleotide-diphossugar_trans"/>
</dbReference>
<dbReference type="EMBL" id="JBHSAY010000033">
    <property type="protein sequence ID" value="MFC4136743.1"/>
    <property type="molecule type" value="Genomic_DNA"/>
</dbReference>
<accession>A0ABV8M2H6</accession>
<evidence type="ECO:0000259" key="3">
    <source>
        <dbReference type="Pfam" id="PF00535"/>
    </source>
</evidence>
<keyword evidence="4" id="KW-0328">Glycosyltransferase</keyword>
<feature type="transmembrane region" description="Helical" evidence="2">
    <location>
        <begin position="262"/>
        <end position="284"/>
    </location>
</feature>
<name>A0ABV8M2H6_9ACTN</name>
<feature type="transmembrane region" description="Helical" evidence="2">
    <location>
        <begin position="233"/>
        <end position="256"/>
    </location>
</feature>
<keyword evidence="4" id="KW-0808">Transferase</keyword>
<evidence type="ECO:0000256" key="2">
    <source>
        <dbReference type="SAM" id="Phobius"/>
    </source>
</evidence>
<dbReference type="CDD" id="cd04187">
    <property type="entry name" value="DPM1_like_bac"/>
    <property type="match status" value="1"/>
</dbReference>
<evidence type="ECO:0000313" key="5">
    <source>
        <dbReference type="Proteomes" id="UP001595816"/>
    </source>
</evidence>
<dbReference type="PANTHER" id="PTHR48090:SF8">
    <property type="entry name" value="GLYCOSYLTRANSFERASE CSBB-RELATED"/>
    <property type="match status" value="1"/>
</dbReference>
<dbReference type="RefSeq" id="WP_382192015.1">
    <property type="nucleotide sequence ID" value="NZ_JBHSAY010000033.1"/>
</dbReference>
<keyword evidence="5" id="KW-1185">Reference proteome</keyword>